<dbReference type="PRINTS" id="PR00154">
    <property type="entry name" value="AMPBINDING"/>
</dbReference>
<dbReference type="PROSITE" id="PS00012">
    <property type="entry name" value="PHOSPHOPANTETHEINE"/>
    <property type="match status" value="1"/>
</dbReference>
<dbReference type="GO" id="GO:0043041">
    <property type="term" value="P:amino acid activation for nonribosomal peptide biosynthetic process"/>
    <property type="evidence" value="ECO:0007669"/>
    <property type="project" value="TreeGrafter"/>
</dbReference>
<accession>A0A8J3KCQ6</accession>
<dbReference type="Pfam" id="PF00501">
    <property type="entry name" value="AMP-binding"/>
    <property type="match status" value="1"/>
</dbReference>
<dbReference type="InterPro" id="IPR009081">
    <property type="entry name" value="PP-bd_ACP"/>
</dbReference>
<name>A0A8J3KCQ6_9ACTN</name>
<dbReference type="GO" id="GO:0072330">
    <property type="term" value="P:monocarboxylic acid biosynthetic process"/>
    <property type="evidence" value="ECO:0007669"/>
    <property type="project" value="UniProtKB-ARBA"/>
</dbReference>
<dbReference type="InterPro" id="IPR025110">
    <property type="entry name" value="AMP-bd_C"/>
</dbReference>
<keyword evidence="2" id="KW-0596">Phosphopantetheine</keyword>
<dbReference type="Proteomes" id="UP000659904">
    <property type="component" value="Unassembled WGS sequence"/>
</dbReference>
<dbReference type="InterPro" id="IPR020806">
    <property type="entry name" value="PKS_PP-bd"/>
</dbReference>
<dbReference type="SMART" id="SM00823">
    <property type="entry name" value="PKS_PP"/>
    <property type="match status" value="2"/>
</dbReference>
<dbReference type="InterPro" id="IPR000873">
    <property type="entry name" value="AMP-dep_synth/lig_dom"/>
</dbReference>
<dbReference type="SUPFAM" id="SSF56801">
    <property type="entry name" value="Acetyl-CoA synthetase-like"/>
    <property type="match status" value="1"/>
</dbReference>
<dbReference type="PROSITE" id="PS50075">
    <property type="entry name" value="CARRIER"/>
    <property type="match status" value="2"/>
</dbReference>
<dbReference type="InterPro" id="IPR010071">
    <property type="entry name" value="AA_adenyl_dom"/>
</dbReference>
<sequence length="1185" mass="125647">MSTEHGAALAYPDRRYPDLVADHAATSPDAVAVRQWDSVLTYRQLCVAAGEVAARLRAHGPQPLVGVCADRQPMLVAGLLGVLASGAAYVPLDPALPPARLRDIAREAGLRTVVCDVLGAHLLADAGLELLPLPERPSPGPSSDGTPDRAAAGNAPASGAPVDSAPAGHGSADCAAAADDLAYVMFTSGSTGRPKGVMIPHEALTEFVTSLADLAGLGRDSVSLGFASIGFDASVIDLLAPLAAGGTVALAGTADRADPTRLQRFCAEHRVTVAFVPPAVLPVLDPSGLPDLRVVLTGSEAPGPEQVARWTAGGRRFLNLFGPTETTVLVTWFEAGGEWDRPLPIGRPAANHWVYVVDERLRRVPDGVPGELLAGGAGLARGYLGAPDVTEERFVPDPFSGVPGVRLYRTGDLVVRQPDGLLHFLGRVDRQVKIRGQRVEIGEVEAVLRSHAAVGHAAVAAVDGPGGVQLVAFTTGAASPQELHEHCTARLGAAMVPARITVVPRLPLLSSGKVDLDRLVADTAPPVDETPFAAPATPVETEVAAVWAELLGLARVGRDDDFFDTGGHSITAMRLVAALRPRLRRDVAIEDVLQGRTLRAIAARASAAAVLGEEPPVRGRPPALSPAQQRLWFLERYSPEAAAAYNIVLAERLRGPLDRQALADALTAVAARHEVLRWRIPDADGVPYAVVDPVAPVPLPVTDLSALPTAERERELAAQLAAEAGGRFRLASDALWRHRLFRLGEDEHVWAVTAHHAVFDGWSQAMLYDDLATAYAGTPLPPLPATYGDYVAWRVDRREQRADSDLDWWTSHLDGAPTVLEVPGDRPRPAEQTYPAGYCGAWLDADATADLHRFAREHGATPSAVLLAAFGLVLASWAGQDELVLGTPAVDRRHPDFEPMVGFFVDITPLRLRADPGGSFAGQVRAARDELIAALAHPEAPLERLVQAFGLGGQTVRSPLVQVLFNVFNFAAPRLDLKGLVSEPVPVPAPGSAFDLTLYGVERDGRMRLEIVHNSDLYDTSRMDALLDSLRQVITRGVGHGALTGGELAPSRGVVAVDSPRARVRPVRPDHSVNVPPATATELAVAAVWCEVLGRDAVGAVDNFFDSGGGSLAAVTVQQRINRMLGRELRVVDLFRYPTVRALASFLDGATTADGTDDAVAQALRRGAARRARTRHRAASEGEPQ</sequence>
<dbReference type="SUPFAM" id="SSF47336">
    <property type="entry name" value="ACP-like"/>
    <property type="match status" value="2"/>
</dbReference>
<feature type="domain" description="Carrier" evidence="5">
    <location>
        <begin position="1076"/>
        <end position="1151"/>
    </location>
</feature>
<dbReference type="Gene3D" id="3.40.50.980">
    <property type="match status" value="2"/>
</dbReference>
<dbReference type="GO" id="GO:0044550">
    <property type="term" value="P:secondary metabolite biosynthetic process"/>
    <property type="evidence" value="ECO:0007669"/>
    <property type="project" value="TreeGrafter"/>
</dbReference>
<feature type="compositionally biased region" description="Low complexity" evidence="4">
    <location>
        <begin position="141"/>
        <end position="169"/>
    </location>
</feature>
<dbReference type="InterPro" id="IPR045851">
    <property type="entry name" value="AMP-bd_C_sf"/>
</dbReference>
<dbReference type="GO" id="GO:0031177">
    <property type="term" value="F:phosphopantetheine binding"/>
    <property type="evidence" value="ECO:0007669"/>
    <property type="project" value="InterPro"/>
</dbReference>
<dbReference type="Gene3D" id="2.30.38.10">
    <property type="entry name" value="Luciferase, Domain 3"/>
    <property type="match status" value="1"/>
</dbReference>
<reference evidence="6 7" key="1">
    <citation type="submission" date="2021-01" db="EMBL/GenBank/DDBJ databases">
        <title>Whole genome shotgun sequence of Catellatospora citrea NBRC 14495.</title>
        <authorList>
            <person name="Komaki H."/>
            <person name="Tamura T."/>
        </authorList>
    </citation>
    <scope>NUCLEOTIDE SEQUENCE [LARGE SCALE GENOMIC DNA]</scope>
    <source>
        <strain evidence="6 7">NBRC 14495</strain>
    </source>
</reference>
<gene>
    <name evidence="6" type="ORF">Cci01nite_58850</name>
</gene>
<dbReference type="Gene3D" id="3.30.559.30">
    <property type="entry name" value="Nonribosomal peptide synthetase, condensation domain"/>
    <property type="match status" value="1"/>
</dbReference>
<organism evidence="6 7">
    <name type="scientific">Catellatospora citrea</name>
    <dbReference type="NCBI Taxonomy" id="53366"/>
    <lineage>
        <taxon>Bacteria</taxon>
        <taxon>Bacillati</taxon>
        <taxon>Actinomycetota</taxon>
        <taxon>Actinomycetes</taxon>
        <taxon>Micromonosporales</taxon>
        <taxon>Micromonosporaceae</taxon>
        <taxon>Catellatospora</taxon>
    </lineage>
</organism>
<dbReference type="InterPro" id="IPR006162">
    <property type="entry name" value="Ppantetheine_attach_site"/>
</dbReference>
<dbReference type="RefSeq" id="WP_239165711.1">
    <property type="nucleotide sequence ID" value="NZ_BONH01000032.1"/>
</dbReference>
<dbReference type="EMBL" id="BONH01000032">
    <property type="protein sequence ID" value="GIG00792.1"/>
    <property type="molecule type" value="Genomic_DNA"/>
</dbReference>
<dbReference type="InterPro" id="IPR036736">
    <property type="entry name" value="ACP-like_sf"/>
</dbReference>
<dbReference type="CDD" id="cd05930">
    <property type="entry name" value="A_NRPS"/>
    <property type="match status" value="1"/>
</dbReference>
<dbReference type="GO" id="GO:0008610">
    <property type="term" value="P:lipid biosynthetic process"/>
    <property type="evidence" value="ECO:0007669"/>
    <property type="project" value="UniProtKB-ARBA"/>
</dbReference>
<keyword evidence="7" id="KW-1185">Reference proteome</keyword>
<evidence type="ECO:0000256" key="4">
    <source>
        <dbReference type="SAM" id="MobiDB-lite"/>
    </source>
</evidence>
<dbReference type="InterPro" id="IPR020459">
    <property type="entry name" value="AMP-binding"/>
</dbReference>
<dbReference type="Pfam" id="PF00550">
    <property type="entry name" value="PP-binding"/>
    <property type="match status" value="2"/>
</dbReference>
<comment type="cofactor">
    <cofactor evidence="1">
        <name>pantetheine 4'-phosphate</name>
        <dbReference type="ChEBI" id="CHEBI:47942"/>
    </cofactor>
</comment>
<dbReference type="PANTHER" id="PTHR45527:SF1">
    <property type="entry name" value="FATTY ACID SYNTHASE"/>
    <property type="match status" value="1"/>
</dbReference>
<dbReference type="InterPro" id="IPR020845">
    <property type="entry name" value="AMP-binding_CS"/>
</dbReference>
<dbReference type="FunFam" id="1.10.1200.10:FF:000016">
    <property type="entry name" value="Non-ribosomal peptide synthase"/>
    <property type="match status" value="1"/>
</dbReference>
<dbReference type="PANTHER" id="PTHR45527">
    <property type="entry name" value="NONRIBOSOMAL PEPTIDE SYNTHETASE"/>
    <property type="match status" value="1"/>
</dbReference>
<evidence type="ECO:0000256" key="1">
    <source>
        <dbReference type="ARBA" id="ARBA00001957"/>
    </source>
</evidence>
<evidence type="ECO:0000313" key="7">
    <source>
        <dbReference type="Proteomes" id="UP000659904"/>
    </source>
</evidence>
<keyword evidence="3" id="KW-0597">Phosphoprotein</keyword>
<dbReference type="InterPro" id="IPR001242">
    <property type="entry name" value="Condensation_dom"/>
</dbReference>
<dbReference type="Gene3D" id="3.30.300.30">
    <property type="match status" value="1"/>
</dbReference>
<feature type="domain" description="Carrier" evidence="5">
    <location>
        <begin position="534"/>
        <end position="609"/>
    </location>
</feature>
<dbReference type="AlphaFoldDB" id="A0A8J3KCQ6"/>
<proteinExistence type="predicted"/>
<comment type="caution">
    <text evidence="6">The sequence shown here is derived from an EMBL/GenBank/DDBJ whole genome shotgun (WGS) entry which is preliminary data.</text>
</comment>
<evidence type="ECO:0000256" key="2">
    <source>
        <dbReference type="ARBA" id="ARBA00022450"/>
    </source>
</evidence>
<evidence type="ECO:0000313" key="6">
    <source>
        <dbReference type="EMBL" id="GIG00792.1"/>
    </source>
</evidence>
<dbReference type="PROSITE" id="PS00455">
    <property type="entry name" value="AMP_BINDING"/>
    <property type="match status" value="1"/>
</dbReference>
<dbReference type="SUPFAM" id="SSF52777">
    <property type="entry name" value="CoA-dependent acyltransferases"/>
    <property type="match status" value="2"/>
</dbReference>
<feature type="compositionally biased region" description="Basic residues" evidence="4">
    <location>
        <begin position="1167"/>
        <end position="1177"/>
    </location>
</feature>
<dbReference type="InterPro" id="IPR023213">
    <property type="entry name" value="CAT-like_dom_sf"/>
</dbReference>
<dbReference type="Pfam" id="PF13193">
    <property type="entry name" value="AMP-binding_C"/>
    <property type="match status" value="1"/>
</dbReference>
<feature type="region of interest" description="Disordered" evidence="4">
    <location>
        <begin position="133"/>
        <end position="169"/>
    </location>
</feature>
<dbReference type="GO" id="GO:0005737">
    <property type="term" value="C:cytoplasm"/>
    <property type="evidence" value="ECO:0007669"/>
    <property type="project" value="TreeGrafter"/>
</dbReference>
<dbReference type="Pfam" id="PF00668">
    <property type="entry name" value="Condensation"/>
    <property type="match status" value="1"/>
</dbReference>
<evidence type="ECO:0000256" key="3">
    <source>
        <dbReference type="ARBA" id="ARBA00022553"/>
    </source>
</evidence>
<evidence type="ECO:0000259" key="5">
    <source>
        <dbReference type="PROSITE" id="PS50075"/>
    </source>
</evidence>
<protein>
    <recommendedName>
        <fullName evidence="5">Carrier domain-containing protein</fullName>
    </recommendedName>
</protein>
<dbReference type="CDD" id="cd19531">
    <property type="entry name" value="LCL_NRPS-like"/>
    <property type="match status" value="1"/>
</dbReference>
<dbReference type="Gene3D" id="3.30.559.10">
    <property type="entry name" value="Chloramphenicol acetyltransferase-like domain"/>
    <property type="match status" value="1"/>
</dbReference>
<feature type="region of interest" description="Disordered" evidence="4">
    <location>
        <begin position="1166"/>
        <end position="1185"/>
    </location>
</feature>
<dbReference type="Gene3D" id="1.10.1200.10">
    <property type="entry name" value="ACP-like"/>
    <property type="match status" value="2"/>
</dbReference>
<dbReference type="GO" id="GO:0003824">
    <property type="term" value="F:catalytic activity"/>
    <property type="evidence" value="ECO:0007669"/>
    <property type="project" value="InterPro"/>
</dbReference>
<dbReference type="NCBIfam" id="TIGR01733">
    <property type="entry name" value="AA-adenyl-dom"/>
    <property type="match status" value="1"/>
</dbReference>